<keyword evidence="3" id="KW-1185">Reference proteome</keyword>
<dbReference type="AlphaFoldDB" id="A0A9Q1DLF7"/>
<proteinExistence type="predicted"/>
<protein>
    <submittedName>
        <fullName evidence="2">Uncharacterized protein</fullName>
    </submittedName>
</protein>
<sequence>LPAVEPPRGDAGEWRPQRGGSGGLHQGPGAAAGLHQVPLQPGHQLHQSGCSQGGSEQLSDSAKPAETKQKSAGHVWQHLGSPEDCALHDRPTRTLPGRQHRRLGPTHQGLQCGHMT</sequence>
<reference evidence="2" key="1">
    <citation type="journal article" date="2023" name="Science">
        <title>Genome structures resolve the early diversification of teleost fishes.</title>
        <authorList>
            <person name="Parey E."/>
            <person name="Louis A."/>
            <person name="Montfort J."/>
            <person name="Bouchez O."/>
            <person name="Roques C."/>
            <person name="Iampietro C."/>
            <person name="Lluch J."/>
            <person name="Castinel A."/>
            <person name="Donnadieu C."/>
            <person name="Desvignes T."/>
            <person name="Floi Bucao C."/>
            <person name="Jouanno E."/>
            <person name="Wen M."/>
            <person name="Mejri S."/>
            <person name="Dirks R."/>
            <person name="Jansen H."/>
            <person name="Henkel C."/>
            <person name="Chen W.J."/>
            <person name="Zahm M."/>
            <person name="Cabau C."/>
            <person name="Klopp C."/>
            <person name="Thompson A.W."/>
            <person name="Robinson-Rechavi M."/>
            <person name="Braasch I."/>
            <person name="Lecointre G."/>
            <person name="Bobe J."/>
            <person name="Postlethwait J.H."/>
            <person name="Berthelot C."/>
            <person name="Roest Crollius H."/>
            <person name="Guiguen Y."/>
        </authorList>
    </citation>
    <scope>NUCLEOTIDE SEQUENCE</scope>
    <source>
        <strain evidence="2">Concon-B</strain>
    </source>
</reference>
<name>A0A9Q1DLF7_CONCO</name>
<dbReference type="EMBL" id="JAFJMO010000006">
    <property type="protein sequence ID" value="KAJ8274705.1"/>
    <property type="molecule type" value="Genomic_DNA"/>
</dbReference>
<organism evidence="2 3">
    <name type="scientific">Conger conger</name>
    <name type="common">Conger eel</name>
    <name type="synonym">Muraena conger</name>
    <dbReference type="NCBI Taxonomy" id="82655"/>
    <lineage>
        <taxon>Eukaryota</taxon>
        <taxon>Metazoa</taxon>
        <taxon>Chordata</taxon>
        <taxon>Craniata</taxon>
        <taxon>Vertebrata</taxon>
        <taxon>Euteleostomi</taxon>
        <taxon>Actinopterygii</taxon>
        <taxon>Neopterygii</taxon>
        <taxon>Teleostei</taxon>
        <taxon>Anguilliformes</taxon>
        <taxon>Congridae</taxon>
        <taxon>Conger</taxon>
    </lineage>
</organism>
<accession>A0A9Q1DLF7</accession>
<gene>
    <name evidence="2" type="ORF">COCON_G00093300</name>
</gene>
<feature type="compositionally biased region" description="Polar residues" evidence="1">
    <location>
        <begin position="45"/>
        <end position="60"/>
    </location>
</feature>
<evidence type="ECO:0000313" key="2">
    <source>
        <dbReference type="EMBL" id="KAJ8274705.1"/>
    </source>
</evidence>
<evidence type="ECO:0000313" key="3">
    <source>
        <dbReference type="Proteomes" id="UP001152803"/>
    </source>
</evidence>
<feature type="non-terminal residue" evidence="2">
    <location>
        <position position="116"/>
    </location>
</feature>
<feature type="region of interest" description="Disordered" evidence="1">
    <location>
        <begin position="1"/>
        <end position="116"/>
    </location>
</feature>
<comment type="caution">
    <text evidence="2">The sequence shown here is derived from an EMBL/GenBank/DDBJ whole genome shotgun (WGS) entry which is preliminary data.</text>
</comment>
<feature type="compositionally biased region" description="Basic and acidic residues" evidence="1">
    <location>
        <begin position="7"/>
        <end position="16"/>
    </location>
</feature>
<dbReference type="Proteomes" id="UP001152803">
    <property type="component" value="Unassembled WGS sequence"/>
</dbReference>
<evidence type="ECO:0000256" key="1">
    <source>
        <dbReference type="SAM" id="MobiDB-lite"/>
    </source>
</evidence>